<evidence type="ECO:0000256" key="2">
    <source>
        <dbReference type="ARBA" id="ARBA00022692"/>
    </source>
</evidence>
<protein>
    <submittedName>
        <fullName evidence="7">MFS transporter</fullName>
    </submittedName>
</protein>
<feature type="transmembrane region" description="Helical" evidence="5">
    <location>
        <begin position="133"/>
        <end position="158"/>
    </location>
</feature>
<dbReference type="Gene3D" id="1.20.1250.20">
    <property type="entry name" value="MFS general substrate transporter like domains"/>
    <property type="match status" value="2"/>
</dbReference>
<dbReference type="KEGG" id="mgin:FRZ54_04480"/>
<dbReference type="InterPro" id="IPR036259">
    <property type="entry name" value="MFS_trans_sf"/>
</dbReference>
<accession>A0A5B8US30</accession>
<keyword evidence="8" id="KW-1185">Reference proteome</keyword>
<dbReference type="Pfam" id="PF07690">
    <property type="entry name" value="MFS_1"/>
    <property type="match status" value="1"/>
</dbReference>
<feature type="transmembrane region" description="Helical" evidence="5">
    <location>
        <begin position="400"/>
        <end position="424"/>
    </location>
</feature>
<dbReference type="OrthoDB" id="9781156at2"/>
<evidence type="ECO:0000256" key="5">
    <source>
        <dbReference type="SAM" id="Phobius"/>
    </source>
</evidence>
<feature type="transmembrane region" description="Helical" evidence="5">
    <location>
        <begin position="264"/>
        <end position="287"/>
    </location>
</feature>
<dbReference type="AlphaFoldDB" id="A0A5B8US30"/>
<keyword evidence="3 5" id="KW-1133">Transmembrane helix</keyword>
<reference evidence="7 8" key="1">
    <citation type="journal article" date="2017" name="Curr. Microbiol.">
        <title>Mucilaginibacter ginsenosidivorans sp. nov., Isolated from Soil of Ginseng Field.</title>
        <authorList>
            <person name="Kim M.M."/>
            <person name="Siddiqi M.Z."/>
            <person name="Im W.T."/>
        </authorList>
    </citation>
    <scope>NUCLEOTIDE SEQUENCE [LARGE SCALE GENOMIC DNA]</scope>
    <source>
        <strain evidence="7 8">Gsoil 3017</strain>
    </source>
</reference>
<feature type="transmembrane region" description="Helical" evidence="5">
    <location>
        <begin position="361"/>
        <end position="384"/>
    </location>
</feature>
<dbReference type="CDD" id="cd17319">
    <property type="entry name" value="MFS_ExuT_GudP_like"/>
    <property type="match status" value="1"/>
</dbReference>
<dbReference type="PANTHER" id="PTHR11662">
    <property type="entry name" value="SOLUTE CARRIER FAMILY 17"/>
    <property type="match status" value="1"/>
</dbReference>
<dbReference type="RefSeq" id="WP_147030447.1">
    <property type="nucleotide sequence ID" value="NZ_CP042436.1"/>
</dbReference>
<dbReference type="InterPro" id="IPR011701">
    <property type="entry name" value="MFS"/>
</dbReference>
<gene>
    <name evidence="7" type="ORF">FRZ54_04480</name>
</gene>
<sequence length="432" mass="48459">MNEKPGNYRWVICALIFFATTINYLDRAVISLLKSDLTRDFHWNDGDYANIEIAFKVAYSIGLLFAGRLIDKLGTKMGYFFSTFLWSVSAVFHALANSTLGFGIVRFALGLSEAGNFPAAIKTVAEWFPKKDRALATGIFNTGAGVGAIVAPLTVPFIAVAWGWRWAFIITGSIGFVWLALWLWLYEIPARQKRVTQAELDYINSDADEKANADKLNQKISWAKLLSYKQTWAFSIGKFLTDPIWWFYLFWLPDFLESQYGLKMTGVAAPVALVYLMATVGSIYGGYLPKSLIEKKWPVFKARKTSMLIYAFAVVPIIFAQILGSINMWLAVIIIGLAASAHQAWSANIFTTVSDMFPKRTVGSVTGIGGMFGSVGSVFLVLFVQKNMFVYYRAIHHIEIAYYIMFFVCGGAYLLAWCIMHFLVPKMKPVDI</sequence>
<dbReference type="Proteomes" id="UP000321479">
    <property type="component" value="Chromosome"/>
</dbReference>
<feature type="transmembrane region" description="Helical" evidence="5">
    <location>
        <begin position="53"/>
        <end position="70"/>
    </location>
</feature>
<evidence type="ECO:0000256" key="1">
    <source>
        <dbReference type="ARBA" id="ARBA00004141"/>
    </source>
</evidence>
<evidence type="ECO:0000256" key="4">
    <source>
        <dbReference type="ARBA" id="ARBA00023136"/>
    </source>
</evidence>
<evidence type="ECO:0000313" key="7">
    <source>
        <dbReference type="EMBL" id="QEC61870.1"/>
    </source>
</evidence>
<dbReference type="GO" id="GO:0015134">
    <property type="term" value="F:hexuronate transmembrane transporter activity"/>
    <property type="evidence" value="ECO:0007669"/>
    <property type="project" value="TreeGrafter"/>
</dbReference>
<name>A0A5B8US30_9SPHI</name>
<dbReference type="GO" id="GO:0016020">
    <property type="term" value="C:membrane"/>
    <property type="evidence" value="ECO:0007669"/>
    <property type="project" value="UniProtKB-SubCell"/>
</dbReference>
<comment type="subcellular location">
    <subcellularLocation>
        <location evidence="1">Membrane</location>
        <topology evidence="1">Multi-pass membrane protein</topology>
    </subcellularLocation>
</comment>
<feature type="transmembrane region" description="Helical" evidence="5">
    <location>
        <begin position="232"/>
        <end position="252"/>
    </location>
</feature>
<dbReference type="SUPFAM" id="SSF103473">
    <property type="entry name" value="MFS general substrate transporter"/>
    <property type="match status" value="1"/>
</dbReference>
<evidence type="ECO:0000259" key="6">
    <source>
        <dbReference type="PROSITE" id="PS50850"/>
    </source>
</evidence>
<dbReference type="EMBL" id="CP042436">
    <property type="protein sequence ID" value="QEC61870.1"/>
    <property type="molecule type" value="Genomic_DNA"/>
</dbReference>
<feature type="transmembrane region" description="Helical" evidence="5">
    <location>
        <begin position="12"/>
        <end position="33"/>
    </location>
</feature>
<organism evidence="7 8">
    <name type="scientific">Mucilaginibacter ginsenosidivorans</name>
    <dbReference type="NCBI Taxonomy" id="398053"/>
    <lineage>
        <taxon>Bacteria</taxon>
        <taxon>Pseudomonadati</taxon>
        <taxon>Bacteroidota</taxon>
        <taxon>Sphingobacteriia</taxon>
        <taxon>Sphingobacteriales</taxon>
        <taxon>Sphingobacteriaceae</taxon>
        <taxon>Mucilaginibacter</taxon>
    </lineage>
</organism>
<keyword evidence="4 5" id="KW-0472">Membrane</keyword>
<dbReference type="PROSITE" id="PS50850">
    <property type="entry name" value="MFS"/>
    <property type="match status" value="1"/>
</dbReference>
<evidence type="ECO:0000313" key="8">
    <source>
        <dbReference type="Proteomes" id="UP000321479"/>
    </source>
</evidence>
<evidence type="ECO:0000256" key="3">
    <source>
        <dbReference type="ARBA" id="ARBA00022989"/>
    </source>
</evidence>
<dbReference type="InterPro" id="IPR020846">
    <property type="entry name" value="MFS_dom"/>
</dbReference>
<keyword evidence="2 5" id="KW-0812">Transmembrane</keyword>
<feature type="domain" description="Major facilitator superfamily (MFS) profile" evidence="6">
    <location>
        <begin position="12"/>
        <end position="428"/>
    </location>
</feature>
<feature type="transmembrane region" description="Helical" evidence="5">
    <location>
        <begin position="308"/>
        <end position="341"/>
    </location>
</feature>
<dbReference type="PANTHER" id="PTHR11662:SF285">
    <property type="entry name" value="HEXURONATE TRANSPORTER"/>
    <property type="match status" value="1"/>
</dbReference>
<feature type="transmembrane region" description="Helical" evidence="5">
    <location>
        <begin position="164"/>
        <end position="185"/>
    </location>
</feature>
<dbReference type="InterPro" id="IPR050382">
    <property type="entry name" value="MFS_Na/Anion_cotransporter"/>
</dbReference>
<proteinExistence type="predicted"/>